<dbReference type="Gene3D" id="3.90.180.10">
    <property type="entry name" value="Medium-chain alcohol dehydrogenases, catalytic domain"/>
    <property type="match status" value="1"/>
</dbReference>
<accession>A0A0F9AAS3</accession>
<organism evidence="1">
    <name type="scientific">marine sediment metagenome</name>
    <dbReference type="NCBI Taxonomy" id="412755"/>
    <lineage>
        <taxon>unclassified sequences</taxon>
        <taxon>metagenomes</taxon>
        <taxon>ecological metagenomes</taxon>
    </lineage>
</organism>
<comment type="caution">
    <text evidence="1">The sequence shown here is derived from an EMBL/GenBank/DDBJ whole genome shotgun (WGS) entry which is preliminary data.</text>
</comment>
<evidence type="ECO:0000313" key="1">
    <source>
        <dbReference type="EMBL" id="KKK95320.1"/>
    </source>
</evidence>
<reference evidence="1" key="1">
    <citation type="journal article" date="2015" name="Nature">
        <title>Complex archaea that bridge the gap between prokaryotes and eukaryotes.</title>
        <authorList>
            <person name="Spang A."/>
            <person name="Saw J.H."/>
            <person name="Jorgensen S.L."/>
            <person name="Zaremba-Niedzwiedzka K."/>
            <person name="Martijn J."/>
            <person name="Lind A.E."/>
            <person name="van Eijk R."/>
            <person name="Schleper C."/>
            <person name="Guy L."/>
            <person name="Ettema T.J."/>
        </authorList>
    </citation>
    <scope>NUCLEOTIDE SEQUENCE</scope>
</reference>
<proteinExistence type="predicted"/>
<dbReference type="InterPro" id="IPR011032">
    <property type="entry name" value="GroES-like_sf"/>
</dbReference>
<dbReference type="EMBL" id="LAZR01046964">
    <property type="protein sequence ID" value="KKK95320.1"/>
    <property type="molecule type" value="Genomic_DNA"/>
</dbReference>
<protein>
    <submittedName>
        <fullName evidence="1">Uncharacterized protein</fullName>
    </submittedName>
</protein>
<sequence>MKAIVWTKYGPPDVLKLKEVEKPTPKDNEVRIRIYATTVTAGDCEMRRMKTAIRYRILMRLYVGLL</sequence>
<feature type="non-terminal residue" evidence="1">
    <location>
        <position position="66"/>
    </location>
</feature>
<dbReference type="SUPFAM" id="SSF50129">
    <property type="entry name" value="GroES-like"/>
    <property type="match status" value="1"/>
</dbReference>
<name>A0A0F9AAS3_9ZZZZ</name>
<gene>
    <name evidence="1" type="ORF">LCGC14_2674010</name>
</gene>
<dbReference type="AlphaFoldDB" id="A0A0F9AAS3"/>